<dbReference type="PROSITE" id="PS52029">
    <property type="entry name" value="LD_TPASE"/>
    <property type="match status" value="1"/>
</dbReference>
<dbReference type="Pfam" id="PF03734">
    <property type="entry name" value="YkuD"/>
    <property type="match status" value="1"/>
</dbReference>
<feature type="domain" description="L,D-TPase catalytic" evidence="9">
    <location>
        <begin position="308"/>
        <end position="491"/>
    </location>
</feature>
<dbReference type="CDD" id="cd16913">
    <property type="entry name" value="YkuD_like"/>
    <property type="match status" value="1"/>
</dbReference>
<evidence type="ECO:0000313" key="11">
    <source>
        <dbReference type="Proteomes" id="UP000255061"/>
    </source>
</evidence>
<dbReference type="AlphaFoldDB" id="A0A379ZS97"/>
<dbReference type="GO" id="GO:0071555">
    <property type="term" value="P:cell wall organization"/>
    <property type="evidence" value="ECO:0007669"/>
    <property type="project" value="UniProtKB-UniRule"/>
</dbReference>
<dbReference type="GO" id="GO:0004180">
    <property type="term" value="F:carboxypeptidase activity"/>
    <property type="evidence" value="ECO:0007669"/>
    <property type="project" value="UniProtKB-ARBA"/>
</dbReference>
<evidence type="ECO:0000256" key="5">
    <source>
        <dbReference type="ARBA" id="ARBA00022984"/>
    </source>
</evidence>
<protein>
    <submittedName>
        <fullName evidence="10">Murein L,D-transpeptidase</fullName>
    </submittedName>
</protein>
<evidence type="ECO:0000256" key="4">
    <source>
        <dbReference type="ARBA" id="ARBA00022960"/>
    </source>
</evidence>
<evidence type="ECO:0000313" key="10">
    <source>
        <dbReference type="EMBL" id="SUI67475.1"/>
    </source>
</evidence>
<dbReference type="InterPro" id="IPR002477">
    <property type="entry name" value="Peptidoglycan-bd-like"/>
</dbReference>
<reference evidence="10 11" key="1">
    <citation type="submission" date="2018-06" db="EMBL/GenBank/DDBJ databases">
        <authorList>
            <consortium name="Pathogen Informatics"/>
            <person name="Doyle S."/>
        </authorList>
    </citation>
    <scope>NUCLEOTIDE SEQUENCE [LARGE SCALE GENOMIC DNA]</scope>
    <source>
        <strain evidence="10 11">NCTC10736</strain>
    </source>
</reference>
<sequence length="544" mass="62198">MVLQKIIRSFYRWFDCAVVILVQHTFVLSKRTSNAIKANRNKRLSGDRLAALLCRHLTFIVIVILPFCVVNAADEMTPLNVTHNTDNESHTELSTKLSTDLYAIEPEPQLQLEALMPQVLLLDLAGVNPLFSQDYRELVASPNTLSMADLARIQANVASYWRYVTLLTACNDTGTVEATSAVIPMDTPFQSVLKQITHLVQLDRVEPWETLVSDEKLTVGMSNHVIDIIAKRLQVLGDLTTWPDMAQVYTEELMVGIKRFQLRHGLKQDGVIGKKTLYWLNQSPKARAVLLAKNTIRKRLFERKLASSYLLINIPAFEMILVDNGTKVLKSKVIVGKPSRQTPLLDSQISSIVLNPDWRVPSSILRRDILPQIKKNGHYLSERQFDVYDYNGQLVQHTPEEWQALASTSFPYKLVQRPGTKNALGKYKFHFENSFSVYLHDTSEPSLFNKENRALSSGCIRIEKVTELAQWFKEHLVKDKRLWDKLVPEITHAQWFALSEKLPVHLVYWTAWLEDNGQDHYRSDIYNLEPELTNAVPAAVLDIR</sequence>
<evidence type="ECO:0000259" key="9">
    <source>
        <dbReference type="PROSITE" id="PS52029"/>
    </source>
</evidence>
<dbReference type="InterPro" id="IPR038063">
    <property type="entry name" value="Transpep_catalytic_dom"/>
</dbReference>
<keyword evidence="6 7" id="KW-0961">Cell wall biogenesis/degradation</keyword>
<evidence type="ECO:0000256" key="2">
    <source>
        <dbReference type="ARBA" id="ARBA00005992"/>
    </source>
</evidence>
<dbReference type="GO" id="GO:0016740">
    <property type="term" value="F:transferase activity"/>
    <property type="evidence" value="ECO:0007669"/>
    <property type="project" value="UniProtKB-KW"/>
</dbReference>
<dbReference type="Gene3D" id="2.40.440.10">
    <property type="entry name" value="L,D-transpeptidase catalytic domain-like"/>
    <property type="match status" value="1"/>
</dbReference>
<dbReference type="RefSeq" id="WP_258866429.1">
    <property type="nucleotide sequence ID" value="NZ_UGYV01000001.1"/>
</dbReference>
<keyword evidence="3" id="KW-0808">Transferase</keyword>
<evidence type="ECO:0000256" key="7">
    <source>
        <dbReference type="PROSITE-ProRule" id="PRU01373"/>
    </source>
</evidence>
<dbReference type="Gene3D" id="1.10.101.10">
    <property type="entry name" value="PGBD-like superfamily/PGBD"/>
    <property type="match status" value="1"/>
</dbReference>
<feature type="active site" description="Nucleophile" evidence="7">
    <location>
        <position position="459"/>
    </location>
</feature>
<gene>
    <name evidence="10" type="ORF">NCTC10736_00940</name>
</gene>
<organism evidence="10 11">
    <name type="scientific">Shewanella morhuae</name>
    <dbReference type="NCBI Taxonomy" id="365591"/>
    <lineage>
        <taxon>Bacteria</taxon>
        <taxon>Pseudomonadati</taxon>
        <taxon>Pseudomonadota</taxon>
        <taxon>Gammaproteobacteria</taxon>
        <taxon>Alteromonadales</taxon>
        <taxon>Shewanellaceae</taxon>
        <taxon>Shewanella</taxon>
    </lineage>
</organism>
<evidence type="ECO:0000256" key="6">
    <source>
        <dbReference type="ARBA" id="ARBA00023316"/>
    </source>
</evidence>
<keyword evidence="8" id="KW-0472">Membrane</keyword>
<dbReference type="GO" id="GO:0008360">
    <property type="term" value="P:regulation of cell shape"/>
    <property type="evidence" value="ECO:0007669"/>
    <property type="project" value="UniProtKB-UniRule"/>
</dbReference>
<dbReference type="InterPro" id="IPR036366">
    <property type="entry name" value="PGBDSf"/>
</dbReference>
<dbReference type="InterPro" id="IPR052905">
    <property type="entry name" value="LD-transpeptidase_YkuD-like"/>
</dbReference>
<accession>A0A379ZS97</accession>
<dbReference type="PANTHER" id="PTHR41533">
    <property type="entry name" value="L,D-TRANSPEPTIDASE HI_1667-RELATED"/>
    <property type="match status" value="1"/>
</dbReference>
<comment type="similarity">
    <text evidence="2">Belongs to the YkuD family.</text>
</comment>
<name>A0A379ZS97_9GAMM</name>
<dbReference type="PANTHER" id="PTHR41533:SF1">
    <property type="entry name" value="L,D-TRANSPEPTIDASE YCBB-RELATED"/>
    <property type="match status" value="1"/>
</dbReference>
<dbReference type="Pfam" id="PF01471">
    <property type="entry name" value="PG_binding_1"/>
    <property type="match status" value="1"/>
</dbReference>
<dbReference type="InterPro" id="IPR005490">
    <property type="entry name" value="LD_TPept_cat_dom"/>
</dbReference>
<proteinExistence type="inferred from homology"/>
<keyword evidence="5 7" id="KW-0573">Peptidoglycan synthesis</keyword>
<dbReference type="UniPathway" id="UPA00219"/>
<keyword evidence="8" id="KW-0812">Transmembrane</keyword>
<evidence type="ECO:0000256" key="1">
    <source>
        <dbReference type="ARBA" id="ARBA00004752"/>
    </source>
</evidence>
<dbReference type="EMBL" id="UGYV01000001">
    <property type="protein sequence ID" value="SUI67475.1"/>
    <property type="molecule type" value="Genomic_DNA"/>
</dbReference>
<dbReference type="SUPFAM" id="SSF47090">
    <property type="entry name" value="PGBD-like"/>
    <property type="match status" value="1"/>
</dbReference>
<evidence type="ECO:0000256" key="8">
    <source>
        <dbReference type="SAM" id="Phobius"/>
    </source>
</evidence>
<keyword evidence="4 7" id="KW-0133">Cell shape</keyword>
<keyword evidence="8" id="KW-1133">Transmembrane helix</keyword>
<dbReference type="Proteomes" id="UP000255061">
    <property type="component" value="Unassembled WGS sequence"/>
</dbReference>
<dbReference type="InterPro" id="IPR036365">
    <property type="entry name" value="PGBD-like_sf"/>
</dbReference>
<feature type="transmembrane region" description="Helical" evidence="8">
    <location>
        <begin position="49"/>
        <end position="73"/>
    </location>
</feature>
<dbReference type="GO" id="GO:0009252">
    <property type="term" value="P:peptidoglycan biosynthetic process"/>
    <property type="evidence" value="ECO:0007669"/>
    <property type="project" value="UniProtKB-UniPathway"/>
</dbReference>
<evidence type="ECO:0000256" key="3">
    <source>
        <dbReference type="ARBA" id="ARBA00022679"/>
    </source>
</evidence>
<comment type="pathway">
    <text evidence="1 7">Cell wall biogenesis; peptidoglycan biosynthesis.</text>
</comment>
<feature type="active site" description="Proton donor/acceptor" evidence="7">
    <location>
        <position position="440"/>
    </location>
</feature>
<dbReference type="SUPFAM" id="SSF141523">
    <property type="entry name" value="L,D-transpeptidase catalytic domain-like"/>
    <property type="match status" value="1"/>
</dbReference>